<evidence type="ECO:0000313" key="1">
    <source>
        <dbReference type="EMBL" id="SHH02399.1"/>
    </source>
</evidence>
<name>A0A1M5PLJ6_9FLAO</name>
<keyword evidence="2" id="KW-1185">Reference proteome</keyword>
<proteinExistence type="predicted"/>
<protein>
    <submittedName>
        <fullName evidence="1">Uncharacterized protein</fullName>
    </submittedName>
</protein>
<gene>
    <name evidence="1" type="ORF">SAMN05443549_11122</name>
</gene>
<reference evidence="2" key="1">
    <citation type="submission" date="2016-11" db="EMBL/GenBank/DDBJ databases">
        <authorList>
            <person name="Varghese N."/>
            <person name="Submissions S."/>
        </authorList>
    </citation>
    <scope>NUCLEOTIDE SEQUENCE [LARGE SCALE GENOMIC DNA]</scope>
    <source>
        <strain evidence="2">DSM 19978</strain>
    </source>
</reference>
<dbReference type="Proteomes" id="UP000184516">
    <property type="component" value="Unassembled WGS sequence"/>
</dbReference>
<accession>A0A1M5PLJ6</accession>
<evidence type="ECO:0000313" key="2">
    <source>
        <dbReference type="Proteomes" id="UP000184516"/>
    </source>
</evidence>
<dbReference type="OrthoDB" id="1339084at2"/>
<dbReference type="AlphaFoldDB" id="A0A1M5PLJ6"/>
<dbReference type="EMBL" id="FQWB01000011">
    <property type="protein sequence ID" value="SHH02399.1"/>
    <property type="molecule type" value="Genomic_DNA"/>
</dbReference>
<dbReference type="STRING" id="468056.SAMN05443549_11122"/>
<sequence length="217" mass="25615">MKKITTFWNWFQKNEQEIFHAFHLNIKKEEVTAQLLKKLNMVSKSIGFIIKDSSEFDDKLIIIFTGNGLRRLFGKMMAFENQAPMLEHFTAESFIKPLVDTAMYKDGTDEPCVYKNFEIKISKVQIALLDYNIATKQLKIDLYLPDFNILKQYDDLESTIEYIVMQIIGEIAFRKHIREINLHQMSLEQKGLLSLIELPDFIEYLYKINSRKKTMLI</sequence>
<organism evidence="1 2">
    <name type="scientific">Flavobacterium fluvii</name>
    <dbReference type="NCBI Taxonomy" id="468056"/>
    <lineage>
        <taxon>Bacteria</taxon>
        <taxon>Pseudomonadati</taxon>
        <taxon>Bacteroidota</taxon>
        <taxon>Flavobacteriia</taxon>
        <taxon>Flavobacteriales</taxon>
        <taxon>Flavobacteriaceae</taxon>
        <taxon>Flavobacterium</taxon>
    </lineage>
</organism>
<dbReference type="RefSeq" id="WP_073371956.1">
    <property type="nucleotide sequence ID" value="NZ_FQWB01000011.1"/>
</dbReference>